<dbReference type="Proteomes" id="UP001177744">
    <property type="component" value="Unassembled WGS sequence"/>
</dbReference>
<keyword evidence="2" id="KW-1185">Reference proteome</keyword>
<name>A0AA40HC49_CNENI</name>
<proteinExistence type="predicted"/>
<sequence>MHRQPSSQALGVGLAQSPSAFARGAASSQEHQPRSTHRGWALTMRVIVGSPSVCGVTSGAIIRDLVLPCVRCQPPLTPSSLFPIRMYSFKRKRERETEVVRGTYQKKLQFGKPESLHLYGCLPYGKNSSNTAPVVGCGLAFLLKYHCSLTRNAFYKAMAALHSESFDGPGQGKFKTFSKGFTILGAIKNIYKSWEEVKIST</sequence>
<reference evidence="1" key="1">
    <citation type="submission" date="2023-06" db="EMBL/GenBank/DDBJ databases">
        <title>Reference genome for the Northern bat (Eptesicus nilssonii), a most northern bat species.</title>
        <authorList>
            <person name="Laine V.N."/>
            <person name="Pulliainen A.T."/>
            <person name="Lilley T.M."/>
        </authorList>
    </citation>
    <scope>NUCLEOTIDE SEQUENCE</scope>
    <source>
        <strain evidence="1">BLF_Eptnil</strain>
        <tissue evidence="1">Kidney</tissue>
    </source>
</reference>
<dbReference type="AlphaFoldDB" id="A0AA40HC49"/>
<evidence type="ECO:0000313" key="1">
    <source>
        <dbReference type="EMBL" id="KAK1328481.1"/>
    </source>
</evidence>
<organism evidence="1 2">
    <name type="scientific">Cnephaeus nilssonii</name>
    <name type="common">Northern bat</name>
    <name type="synonym">Eptesicus nilssonii</name>
    <dbReference type="NCBI Taxonomy" id="3371016"/>
    <lineage>
        <taxon>Eukaryota</taxon>
        <taxon>Metazoa</taxon>
        <taxon>Chordata</taxon>
        <taxon>Craniata</taxon>
        <taxon>Vertebrata</taxon>
        <taxon>Euteleostomi</taxon>
        <taxon>Mammalia</taxon>
        <taxon>Eutheria</taxon>
        <taxon>Laurasiatheria</taxon>
        <taxon>Chiroptera</taxon>
        <taxon>Yangochiroptera</taxon>
        <taxon>Vespertilionidae</taxon>
        <taxon>Cnephaeus</taxon>
    </lineage>
</organism>
<evidence type="ECO:0000313" key="2">
    <source>
        <dbReference type="Proteomes" id="UP001177744"/>
    </source>
</evidence>
<dbReference type="EMBL" id="JAULJE010000023">
    <property type="protein sequence ID" value="KAK1328481.1"/>
    <property type="molecule type" value="Genomic_DNA"/>
</dbReference>
<protein>
    <submittedName>
        <fullName evidence="1">Uncharacterized protein</fullName>
    </submittedName>
</protein>
<comment type="caution">
    <text evidence="1">The sequence shown here is derived from an EMBL/GenBank/DDBJ whole genome shotgun (WGS) entry which is preliminary data.</text>
</comment>
<gene>
    <name evidence="1" type="ORF">QTO34_012054</name>
</gene>
<accession>A0AA40HC49</accession>